<dbReference type="GO" id="GO:0006312">
    <property type="term" value="P:mitotic recombination"/>
    <property type="evidence" value="ECO:0007669"/>
    <property type="project" value="TreeGrafter"/>
</dbReference>
<name>A0A9P0E947_NEZVI</name>
<dbReference type="InterPro" id="IPR027417">
    <property type="entry name" value="P-loop_NTPase"/>
</dbReference>
<evidence type="ECO:0000313" key="15">
    <source>
        <dbReference type="EMBL" id="CAH1390777.1"/>
    </source>
</evidence>
<accession>A0A9P0E947</accession>
<dbReference type="Gene3D" id="1.10.1420.10">
    <property type="match status" value="2"/>
</dbReference>
<dbReference type="InterPro" id="IPR036678">
    <property type="entry name" value="MutS_con_dom_sf"/>
</dbReference>
<keyword evidence="8 12" id="KW-0234">DNA repair</keyword>
<dbReference type="PIRSF" id="PIRSF005813">
    <property type="entry name" value="MSH2"/>
    <property type="match status" value="1"/>
</dbReference>
<dbReference type="OrthoDB" id="295033at2759"/>
<dbReference type="Pfam" id="PF01624">
    <property type="entry name" value="MutS_I"/>
    <property type="match status" value="1"/>
</dbReference>
<evidence type="ECO:0000259" key="14">
    <source>
        <dbReference type="PROSITE" id="PS00486"/>
    </source>
</evidence>
<keyword evidence="9" id="KW-0539">Nucleus</keyword>
<dbReference type="InterPro" id="IPR007860">
    <property type="entry name" value="DNA_mmatch_repair_MutS_con_dom"/>
</dbReference>
<dbReference type="Pfam" id="PF05188">
    <property type="entry name" value="MutS_II"/>
    <property type="match status" value="1"/>
</dbReference>
<evidence type="ECO:0000256" key="1">
    <source>
        <dbReference type="ARBA" id="ARBA00004123"/>
    </source>
</evidence>
<dbReference type="GO" id="GO:0030983">
    <property type="term" value="F:mismatched DNA binding"/>
    <property type="evidence" value="ECO:0007669"/>
    <property type="project" value="InterPro"/>
</dbReference>
<dbReference type="InterPro" id="IPR016151">
    <property type="entry name" value="DNA_mismatch_repair_MutS_N"/>
</dbReference>
<dbReference type="SMART" id="SM00534">
    <property type="entry name" value="MUTSac"/>
    <property type="match status" value="1"/>
</dbReference>
<dbReference type="SUPFAM" id="SSF52540">
    <property type="entry name" value="P-loop containing nucleoside triphosphate hydrolases"/>
    <property type="match status" value="1"/>
</dbReference>
<feature type="coiled-coil region" evidence="13">
    <location>
        <begin position="465"/>
        <end position="492"/>
    </location>
</feature>
<protein>
    <recommendedName>
        <fullName evidence="11">DNA mismatch repair protein MSH2</fullName>
    </recommendedName>
    <alternativeName>
        <fullName evidence="3">DNA mismatch repair protein Msh2</fullName>
    </alternativeName>
    <alternativeName>
        <fullName evidence="10">MutS protein homolog 2</fullName>
    </alternativeName>
</protein>
<evidence type="ECO:0000256" key="8">
    <source>
        <dbReference type="ARBA" id="ARBA00023204"/>
    </source>
</evidence>
<sequence length="921" mass="103254">MANKQTVIGSMDPAQQKLFVSYFKSLSEKPSTTIRFFNRTEFYTVHGTDALFVAKQVFRTTSFVKEIGSGNETLESLNLNKSQFESLIRDLLLVKQYRVEVYTNKGNKGPTSWTLEYKGSPGNLAQFEELLFSNIEQIDGAAVLSVKYDSKNKVVGICLVDMVEHTFSLAEFTDDEHFTNLEGIIVQFGAKECIIPSDSSLEFENIKKVAERCGVLVTGRKKVDFSTDGLVQDLNRLIKFEKGQQQNANAIPQMNLTVATSSLGAAIKYLELLSDADSFGQFVMKTLEHDQFVHLDSAAMSALNITGNSAAPQSSSHTILALLDKCRTSHGHRLIGQWIKQPLKDLNLISERHDIVELLVNETVLRQALYEEHLIKIPDFQLLSKKLLKKRATLQDCYRIYQGIEKLPSLVNTLESYSEDGPHCTLKAVIIDPLKENLNDMDKFQEMICSTIDLTLVDNGEYLIKAEFDEDLKDLREKMELLENKMKKELNYVADDLSLEAGKSVKIDSNSQYGYFFRVTLKDEKVIRNNKKYIQLDANKAGVRFRSKKLNDLNDEYTEIRDSYTKHQQSVVSEVIAIAVGYSNTLHEISCLLAKLDVLCSMAVISASAPKPYIKPVMKPKGSGVLRLIQARHPCLEQLDSISYIPNDVDFNDESTFYVITGPNMGGKSTYIRSVGTVVLLAQIGCLVPCDEAEISIVDSILARVGANDSQIKGMSTFMVEMVETASILKSATKDSLIIIDELGRGTSTYEGCGIAVAITEYLAKEVKAFCLFATHFHELTRLSDEISTLKNIHVTAVPCETGLTLLYQVKPGACDQSFGIHVAVMARFPEHVVEEAKRKLSELEDYQSIITAENDVKKRKIIKEGEEKMKDILESCKQLPVDNLSQEELMAEIEKMRAKVMEEDNPYLNLLINKSVPVFV</sequence>
<proteinExistence type="inferred from homology"/>
<comment type="function">
    <text evidence="12">Component of the post-replicative DNA mismatch repair system (MMR).</text>
</comment>
<keyword evidence="7 12" id="KW-0238">DNA-binding</keyword>
<dbReference type="SUPFAM" id="SSF48334">
    <property type="entry name" value="DNA repair protein MutS, domain III"/>
    <property type="match status" value="1"/>
</dbReference>
<dbReference type="EMBL" id="OV725077">
    <property type="protein sequence ID" value="CAH1390777.1"/>
    <property type="molecule type" value="Genomic_DNA"/>
</dbReference>
<keyword evidence="6" id="KW-0067">ATP-binding</keyword>
<dbReference type="GO" id="GO:0006298">
    <property type="term" value="P:mismatch repair"/>
    <property type="evidence" value="ECO:0007669"/>
    <property type="project" value="InterPro"/>
</dbReference>
<dbReference type="GO" id="GO:0032301">
    <property type="term" value="C:MutSalpha complex"/>
    <property type="evidence" value="ECO:0007669"/>
    <property type="project" value="TreeGrafter"/>
</dbReference>
<dbReference type="Gene3D" id="3.40.50.300">
    <property type="entry name" value="P-loop containing nucleotide triphosphate hydrolases"/>
    <property type="match status" value="1"/>
</dbReference>
<dbReference type="InterPro" id="IPR007695">
    <property type="entry name" value="DNA_mismatch_repair_MutS-lik_N"/>
</dbReference>
<dbReference type="Gene3D" id="3.40.1170.10">
    <property type="entry name" value="DNA repair protein MutS, domain I"/>
    <property type="match status" value="1"/>
</dbReference>
<dbReference type="PANTHER" id="PTHR11361">
    <property type="entry name" value="DNA MISMATCH REPAIR PROTEIN MUTS FAMILY MEMBER"/>
    <property type="match status" value="1"/>
</dbReference>
<comment type="subcellular location">
    <subcellularLocation>
        <location evidence="1">Nucleus</location>
    </subcellularLocation>
</comment>
<evidence type="ECO:0000256" key="11">
    <source>
        <dbReference type="ARBA" id="ARBA00073545"/>
    </source>
</evidence>
<dbReference type="InterPro" id="IPR045076">
    <property type="entry name" value="MutS"/>
</dbReference>
<dbReference type="Pfam" id="PF05190">
    <property type="entry name" value="MutS_IV"/>
    <property type="match status" value="1"/>
</dbReference>
<dbReference type="Pfam" id="PF05192">
    <property type="entry name" value="MutS_III"/>
    <property type="match status" value="1"/>
</dbReference>
<organism evidence="15 16">
    <name type="scientific">Nezara viridula</name>
    <name type="common">Southern green stink bug</name>
    <name type="synonym">Cimex viridulus</name>
    <dbReference type="NCBI Taxonomy" id="85310"/>
    <lineage>
        <taxon>Eukaryota</taxon>
        <taxon>Metazoa</taxon>
        <taxon>Ecdysozoa</taxon>
        <taxon>Arthropoda</taxon>
        <taxon>Hexapoda</taxon>
        <taxon>Insecta</taxon>
        <taxon>Pterygota</taxon>
        <taxon>Neoptera</taxon>
        <taxon>Paraneoptera</taxon>
        <taxon>Hemiptera</taxon>
        <taxon>Heteroptera</taxon>
        <taxon>Panheteroptera</taxon>
        <taxon>Pentatomomorpha</taxon>
        <taxon>Pentatomoidea</taxon>
        <taxon>Pentatomidae</taxon>
        <taxon>Pentatominae</taxon>
        <taxon>Nezara</taxon>
    </lineage>
</organism>
<reference evidence="15" key="1">
    <citation type="submission" date="2022-01" db="EMBL/GenBank/DDBJ databases">
        <authorList>
            <person name="King R."/>
        </authorList>
    </citation>
    <scope>NUCLEOTIDE SEQUENCE</scope>
</reference>
<evidence type="ECO:0000256" key="12">
    <source>
        <dbReference type="RuleBase" id="RU003756"/>
    </source>
</evidence>
<evidence type="ECO:0000256" key="10">
    <source>
        <dbReference type="ARBA" id="ARBA00029795"/>
    </source>
</evidence>
<keyword evidence="5 12" id="KW-0227">DNA damage</keyword>
<comment type="similarity">
    <text evidence="2 12">Belongs to the DNA mismatch repair MutS family.</text>
</comment>
<evidence type="ECO:0000256" key="6">
    <source>
        <dbReference type="ARBA" id="ARBA00022840"/>
    </source>
</evidence>
<dbReference type="SMART" id="SM00533">
    <property type="entry name" value="MUTSd"/>
    <property type="match status" value="1"/>
</dbReference>
<dbReference type="FunFam" id="3.30.420.110:FF:000002">
    <property type="entry name" value="DNA mismatch repair protein"/>
    <property type="match status" value="1"/>
</dbReference>
<evidence type="ECO:0000256" key="4">
    <source>
        <dbReference type="ARBA" id="ARBA00022741"/>
    </source>
</evidence>
<dbReference type="FunFam" id="3.40.50.300:FF:000523">
    <property type="entry name" value="DNA mismatch repair protein"/>
    <property type="match status" value="1"/>
</dbReference>
<keyword evidence="4 12" id="KW-0547">Nucleotide-binding</keyword>
<dbReference type="GO" id="GO:0140664">
    <property type="term" value="F:ATP-dependent DNA damage sensor activity"/>
    <property type="evidence" value="ECO:0007669"/>
    <property type="project" value="InterPro"/>
</dbReference>
<evidence type="ECO:0000256" key="5">
    <source>
        <dbReference type="ARBA" id="ARBA00022763"/>
    </source>
</evidence>
<dbReference type="SUPFAM" id="SSF53150">
    <property type="entry name" value="DNA repair protein MutS, domain II"/>
    <property type="match status" value="1"/>
</dbReference>
<dbReference type="AlphaFoldDB" id="A0A9P0E947"/>
<dbReference type="FunFam" id="3.40.1170.10:FF:000003">
    <property type="entry name" value="DNA mismatch repair protein"/>
    <property type="match status" value="1"/>
</dbReference>
<dbReference type="GO" id="GO:0005524">
    <property type="term" value="F:ATP binding"/>
    <property type="evidence" value="ECO:0007669"/>
    <property type="project" value="UniProtKB-KW"/>
</dbReference>
<keyword evidence="16" id="KW-1185">Reference proteome</keyword>
<keyword evidence="13" id="KW-0175">Coiled coil</keyword>
<dbReference type="Proteomes" id="UP001152798">
    <property type="component" value="Chromosome 1"/>
</dbReference>
<feature type="domain" description="DNA mismatch repair proteins mutS family" evidence="14">
    <location>
        <begin position="736"/>
        <end position="752"/>
    </location>
</feature>
<gene>
    <name evidence="15" type="ORF">NEZAVI_LOCUS1917</name>
</gene>
<evidence type="ECO:0000256" key="13">
    <source>
        <dbReference type="SAM" id="Coils"/>
    </source>
</evidence>
<dbReference type="InterPro" id="IPR007696">
    <property type="entry name" value="DNA_mismatch_repair_MutS_core"/>
</dbReference>
<evidence type="ECO:0000313" key="16">
    <source>
        <dbReference type="Proteomes" id="UP001152798"/>
    </source>
</evidence>
<dbReference type="InterPro" id="IPR011184">
    <property type="entry name" value="DNA_mismatch_repair_Msh2"/>
</dbReference>
<dbReference type="FunFam" id="1.10.1420.10:FF:000003">
    <property type="entry name" value="DNA mismatch repair protein"/>
    <property type="match status" value="1"/>
</dbReference>
<evidence type="ECO:0000256" key="9">
    <source>
        <dbReference type="ARBA" id="ARBA00023242"/>
    </source>
</evidence>
<evidence type="ECO:0000256" key="3">
    <source>
        <dbReference type="ARBA" id="ARBA00019549"/>
    </source>
</evidence>
<dbReference type="InterPro" id="IPR036187">
    <property type="entry name" value="DNA_mismatch_repair_MutS_sf"/>
</dbReference>
<dbReference type="NCBIfam" id="NF003810">
    <property type="entry name" value="PRK05399.1"/>
    <property type="match status" value="1"/>
</dbReference>
<dbReference type="Gene3D" id="3.30.420.110">
    <property type="entry name" value="MutS, connector domain"/>
    <property type="match status" value="1"/>
</dbReference>
<dbReference type="Pfam" id="PF00488">
    <property type="entry name" value="MutS_V"/>
    <property type="match status" value="1"/>
</dbReference>
<dbReference type="PROSITE" id="PS00486">
    <property type="entry name" value="DNA_MISMATCH_REPAIR_2"/>
    <property type="match status" value="1"/>
</dbReference>
<dbReference type="InterPro" id="IPR007861">
    <property type="entry name" value="DNA_mismatch_repair_MutS_clamp"/>
</dbReference>
<dbReference type="InterPro" id="IPR000432">
    <property type="entry name" value="DNA_mismatch_repair_MutS_C"/>
</dbReference>
<evidence type="ECO:0000256" key="7">
    <source>
        <dbReference type="ARBA" id="ARBA00023125"/>
    </source>
</evidence>
<dbReference type="PANTHER" id="PTHR11361:SF35">
    <property type="entry name" value="DNA MISMATCH REPAIR PROTEIN MSH2"/>
    <property type="match status" value="1"/>
</dbReference>
<evidence type="ECO:0000256" key="2">
    <source>
        <dbReference type="ARBA" id="ARBA00006271"/>
    </source>
</evidence>